<keyword evidence="2" id="KW-0547">Nucleotide-binding</keyword>
<reference evidence="3" key="1">
    <citation type="journal article" date="2019" name="Int. J. Syst. Evol. Microbiol.">
        <title>The Global Catalogue of Microorganisms (GCM) 10K type strain sequencing project: providing services to taxonomists for standard genome sequencing and annotation.</title>
        <authorList>
            <consortium name="The Broad Institute Genomics Platform"/>
            <consortium name="The Broad Institute Genome Sequencing Center for Infectious Disease"/>
            <person name="Wu L."/>
            <person name="Ma J."/>
        </authorList>
    </citation>
    <scope>NUCLEOTIDE SEQUENCE [LARGE SCALE GENOMIC DNA]</scope>
    <source>
        <strain evidence="3">JCM 17069</strain>
    </source>
</reference>
<dbReference type="Gene3D" id="3.40.50.300">
    <property type="entry name" value="P-loop containing nucleotide triphosphate hydrolases"/>
    <property type="match status" value="1"/>
</dbReference>
<dbReference type="InterPro" id="IPR006935">
    <property type="entry name" value="Helicase/UvrB_N"/>
</dbReference>
<dbReference type="Pfam" id="PF04851">
    <property type="entry name" value="ResIII"/>
    <property type="match status" value="1"/>
</dbReference>
<dbReference type="GO" id="GO:0004386">
    <property type="term" value="F:helicase activity"/>
    <property type="evidence" value="ECO:0007669"/>
    <property type="project" value="UniProtKB-KW"/>
</dbReference>
<evidence type="ECO:0000313" key="2">
    <source>
        <dbReference type="EMBL" id="GAA4074161.1"/>
    </source>
</evidence>
<comment type="caution">
    <text evidence="2">The sequence shown here is derived from an EMBL/GenBank/DDBJ whole genome shotgun (WGS) entry which is preliminary data.</text>
</comment>
<name>A0ABP7VW14_9FLAO</name>
<accession>A0ABP7VW14</accession>
<evidence type="ECO:0000259" key="1">
    <source>
        <dbReference type="Pfam" id="PF04851"/>
    </source>
</evidence>
<dbReference type="RefSeq" id="WP_344816534.1">
    <property type="nucleotide sequence ID" value="NZ_BAABCT010000005.1"/>
</dbReference>
<dbReference type="InterPro" id="IPR027417">
    <property type="entry name" value="P-loop_NTPase"/>
</dbReference>
<proteinExistence type="predicted"/>
<dbReference type="Proteomes" id="UP001500367">
    <property type="component" value="Unassembled WGS sequence"/>
</dbReference>
<feature type="domain" description="Helicase/UvrB N-terminal" evidence="1">
    <location>
        <begin position="6"/>
        <end position="190"/>
    </location>
</feature>
<evidence type="ECO:0000313" key="3">
    <source>
        <dbReference type="Proteomes" id="UP001500367"/>
    </source>
</evidence>
<dbReference type="SUPFAM" id="SSF52540">
    <property type="entry name" value="P-loop containing nucleoside triphosphate hydrolases"/>
    <property type="match status" value="2"/>
</dbReference>
<dbReference type="EMBL" id="BAABCT010000005">
    <property type="protein sequence ID" value="GAA4074161.1"/>
    <property type="molecule type" value="Genomic_DNA"/>
</dbReference>
<gene>
    <name evidence="2" type="ORF">GCM10022389_19630</name>
</gene>
<keyword evidence="2" id="KW-0378">Hydrolase</keyword>
<keyword evidence="3" id="KW-1185">Reference proteome</keyword>
<keyword evidence="2" id="KW-0347">Helicase</keyword>
<keyword evidence="2" id="KW-0067">ATP-binding</keyword>
<protein>
    <submittedName>
        <fullName evidence="2">DEAD/DEAH box helicase family protein</fullName>
    </submittedName>
</protein>
<organism evidence="2 3">
    <name type="scientific">Flavobacterium cheonanense</name>
    <dbReference type="NCBI Taxonomy" id="706183"/>
    <lineage>
        <taxon>Bacteria</taxon>
        <taxon>Pseudomonadati</taxon>
        <taxon>Bacteroidota</taxon>
        <taxon>Flavobacteriia</taxon>
        <taxon>Flavobacteriales</taxon>
        <taxon>Flavobacteriaceae</taxon>
        <taxon>Flavobacterium</taxon>
    </lineage>
</organism>
<sequence length="777" mass="89896">MYTLLEFQERAVNQLQQHVITAIENGRQQTPILLKAPTGAGKTVMAAALIERVVDQAHLHPGLDSNMAFIWFAPNTLHIQSYVSLSKFYEDTRRLNCLDLNSLSSNPVLNPGDLLFVNWASLSSEKNIWRKENESNTNLETLVENTKANSTKIILIIDEAHLGAFTGTQATKVRNLIGADVEILITATPHHMPDLNVVVQRNEVIKQQLIKKSVRLNIGLDPEQQNSDNVHIHLLRKAFEKKNELQRLYDLEVGEGVVNPLILIQLPSDSTKITEEDEKIRDIIEGLLNIEYNISTNNGKLAIWLSGEKNTDGLEDLNGFQDVLIFKQAIAQGWDCPRAAILLNYRSIGNEDFGIQTVGRILRMPHRRHYNHDDLNHGYVYTDIETSRIRLVPADSDYIERLKAERKEDKKWVYDTLKTAQVINDRETSATLTSAFQTIFFTVMEEKYGIKQLVDIDFFTSRTAEENAAQKKINTDFMRARGWEFDIDTHQIVIPTDIQIDEYQVDAIINLNKTNTKAFAITSEQFRQLFDRFCFDSITRLIKEKSWRQMRTTLINFAEYYLESFEFDARKIFLFSQNKVLILDDIKIALERFDVWQRAKGNENRRIEYADWEIPKERYYSDKHNRFEVESHALEPFYEQTSASKPEKLFKDFLIANETKINYWYKNGDSGREHFAVDYVDVNGRKRLFYVDFIVKMKSGKIGLFDTKSLNSEVDASNKHNALRKWMSDNGVDFFGGILIPVETAGTWNFYFSEFDLPENKFIENTTGFTNLNLSNF</sequence>